<proteinExistence type="predicted"/>
<dbReference type="RefSeq" id="WP_093313573.1">
    <property type="nucleotide sequence ID" value="NZ_FNPV01000005.1"/>
</dbReference>
<dbReference type="PROSITE" id="PS50943">
    <property type="entry name" value="HTH_CROC1"/>
    <property type="match status" value="1"/>
</dbReference>
<dbReference type="OrthoDB" id="14949at2"/>
<keyword evidence="3" id="KW-1185">Reference proteome</keyword>
<organism evidence="2 3">
    <name type="scientific">Tindallia californiensis</name>
    <dbReference type="NCBI Taxonomy" id="159292"/>
    <lineage>
        <taxon>Bacteria</taxon>
        <taxon>Bacillati</taxon>
        <taxon>Bacillota</taxon>
        <taxon>Clostridia</taxon>
        <taxon>Peptostreptococcales</taxon>
        <taxon>Tindalliaceae</taxon>
        <taxon>Tindallia</taxon>
    </lineage>
</organism>
<dbReference type="InterPro" id="IPR001387">
    <property type="entry name" value="Cro/C1-type_HTH"/>
</dbReference>
<feature type="domain" description="HTH cro/C1-type" evidence="1">
    <location>
        <begin position="27"/>
        <end position="81"/>
    </location>
</feature>
<dbReference type="InterPro" id="IPR015927">
    <property type="entry name" value="Peptidase_S24_S26A/B/C"/>
</dbReference>
<dbReference type="Gene3D" id="1.10.260.40">
    <property type="entry name" value="lambda repressor-like DNA-binding domains"/>
    <property type="match status" value="1"/>
</dbReference>
<accession>A0A1H3NVH4</accession>
<dbReference type="InterPro" id="IPR010982">
    <property type="entry name" value="Lambda_DNA-bd_dom_sf"/>
</dbReference>
<dbReference type="CDD" id="cd00093">
    <property type="entry name" value="HTH_XRE"/>
    <property type="match status" value="1"/>
</dbReference>
<dbReference type="InterPro" id="IPR036286">
    <property type="entry name" value="LexA/Signal_pep-like_sf"/>
</dbReference>
<evidence type="ECO:0000313" key="3">
    <source>
        <dbReference type="Proteomes" id="UP000199230"/>
    </source>
</evidence>
<dbReference type="SUPFAM" id="SSF51306">
    <property type="entry name" value="LexA/Signal peptidase"/>
    <property type="match status" value="1"/>
</dbReference>
<dbReference type="GO" id="GO:0003677">
    <property type="term" value="F:DNA binding"/>
    <property type="evidence" value="ECO:0007669"/>
    <property type="project" value="InterPro"/>
</dbReference>
<reference evidence="2 3" key="1">
    <citation type="submission" date="2016-10" db="EMBL/GenBank/DDBJ databases">
        <authorList>
            <person name="de Groot N.N."/>
        </authorList>
    </citation>
    <scope>NUCLEOTIDE SEQUENCE [LARGE SCALE GENOMIC DNA]</scope>
    <source>
        <strain evidence="2 3">APO</strain>
    </source>
</reference>
<dbReference type="AlphaFoldDB" id="A0A1H3NVH4"/>
<gene>
    <name evidence="2" type="ORF">SAMN05192546_105316</name>
</gene>
<name>A0A1H3NVH4_9FIRM</name>
<evidence type="ECO:0000313" key="2">
    <source>
        <dbReference type="EMBL" id="SDY92917.1"/>
    </source>
</evidence>
<dbReference type="Gene3D" id="2.10.109.10">
    <property type="entry name" value="Umud Fragment, subunit A"/>
    <property type="match status" value="1"/>
</dbReference>
<sequence>MLTDGKKKVSPKVLQAQKERKALGDRLKKARLNNELTQAEAAKKLGVGVSNLSSYETGRTTAPLGFLQDASEVYEVPIVNFIQEVKGNPGEMRDIKKIPVMTANVKYKNRSEFFMANDPMRYEYADVGRSEDYIFLSAPDNTMSDYRILKNDAVLIRKNQEPKSGDVVVALIGGYPRIMVYEEINEKSYNLKPGDASGNEALLVKNGESNGEEVEILGVKRLVIIY</sequence>
<dbReference type="Pfam" id="PF00717">
    <property type="entry name" value="Peptidase_S24"/>
    <property type="match status" value="1"/>
</dbReference>
<evidence type="ECO:0000259" key="1">
    <source>
        <dbReference type="PROSITE" id="PS50943"/>
    </source>
</evidence>
<dbReference type="Proteomes" id="UP000199230">
    <property type="component" value="Unassembled WGS sequence"/>
</dbReference>
<dbReference type="SMART" id="SM00530">
    <property type="entry name" value="HTH_XRE"/>
    <property type="match status" value="1"/>
</dbReference>
<dbReference type="EMBL" id="FNPV01000005">
    <property type="protein sequence ID" value="SDY92917.1"/>
    <property type="molecule type" value="Genomic_DNA"/>
</dbReference>
<protein>
    <submittedName>
        <fullName evidence="2">Peptidase S24-like</fullName>
    </submittedName>
</protein>
<dbReference type="SUPFAM" id="SSF47413">
    <property type="entry name" value="lambda repressor-like DNA-binding domains"/>
    <property type="match status" value="1"/>
</dbReference>
<dbReference type="Pfam" id="PF13560">
    <property type="entry name" value="HTH_31"/>
    <property type="match status" value="1"/>
</dbReference>